<dbReference type="SMART" id="SM00342">
    <property type="entry name" value="HTH_ARAC"/>
    <property type="match status" value="1"/>
</dbReference>
<proteinExistence type="predicted"/>
<feature type="domain" description="HTH araC/xylS-type" evidence="4">
    <location>
        <begin position="174"/>
        <end position="275"/>
    </location>
</feature>
<dbReference type="CDD" id="cd02208">
    <property type="entry name" value="cupin_RmlC-like"/>
    <property type="match status" value="1"/>
</dbReference>
<dbReference type="SUPFAM" id="SSF51182">
    <property type="entry name" value="RmlC-like cupins"/>
    <property type="match status" value="1"/>
</dbReference>
<keyword evidence="1" id="KW-0805">Transcription regulation</keyword>
<dbReference type="PANTHER" id="PTHR43280:SF34">
    <property type="entry name" value="ARAC-FAMILY TRANSCRIPTIONAL REGULATOR"/>
    <property type="match status" value="1"/>
</dbReference>
<dbReference type="EMBL" id="CP017269">
    <property type="protein sequence ID" value="AOT71974.1"/>
    <property type="molecule type" value="Genomic_DNA"/>
</dbReference>
<evidence type="ECO:0000256" key="2">
    <source>
        <dbReference type="ARBA" id="ARBA00023125"/>
    </source>
</evidence>
<sequence length="307" mass="35808">MRPEAIAFPDDIPVRAFVLNVAGYPYHWHNALEIIYVLEGLAFVGMGSENHLLEKNNIVIINTDELHRIHKSSEDSKLLVIQMDSAFCERVNPDYKYAFIYCCSLYHEAEAPEKYNELKGHIARLVYQLNQKPCKNHKKDIKDCLEKILSHMIYSFDYLRFGPGIKAFEEKQAERLRKMYKHILKSPTGKQGLKELAEVTGITLHHMSHDIKEKFGYTFQELLYYSKCEHAARMILSTNKHIREVSAECGFSDPKYLIKHFKLNYRCTPSQFRKMYQAEDEILASQVQCQEASLSSALEYMALYINY</sequence>
<dbReference type="InterPro" id="IPR011051">
    <property type="entry name" value="RmlC_Cupin_sf"/>
</dbReference>
<dbReference type="Proteomes" id="UP000095743">
    <property type="component" value="Chromosome"/>
</dbReference>
<dbReference type="InterPro" id="IPR018060">
    <property type="entry name" value="HTH_AraC"/>
</dbReference>
<gene>
    <name evidence="5" type="ORF">Gferi_21990</name>
</gene>
<keyword evidence="6" id="KW-1185">Reference proteome</keyword>
<dbReference type="Gene3D" id="2.60.120.10">
    <property type="entry name" value="Jelly Rolls"/>
    <property type="match status" value="1"/>
</dbReference>
<evidence type="ECO:0000256" key="1">
    <source>
        <dbReference type="ARBA" id="ARBA00023015"/>
    </source>
</evidence>
<dbReference type="InterPro" id="IPR014710">
    <property type="entry name" value="RmlC-like_jellyroll"/>
</dbReference>
<dbReference type="Pfam" id="PF02311">
    <property type="entry name" value="AraC_binding"/>
    <property type="match status" value="1"/>
</dbReference>
<dbReference type="InterPro" id="IPR009057">
    <property type="entry name" value="Homeodomain-like_sf"/>
</dbReference>
<evidence type="ECO:0000256" key="3">
    <source>
        <dbReference type="ARBA" id="ARBA00023163"/>
    </source>
</evidence>
<reference evidence="5 6" key="1">
    <citation type="submission" date="2016-09" db="EMBL/GenBank/DDBJ databases">
        <title>Genomic analysis reveals versatility of anaerobic energy metabolism of Geosporobacter ferrireducens IRF9 of phylum Firmicutes.</title>
        <authorList>
            <person name="Kim S.-J."/>
        </authorList>
    </citation>
    <scope>NUCLEOTIDE SEQUENCE [LARGE SCALE GENOMIC DNA]</scope>
    <source>
        <strain evidence="5 6">IRF9</strain>
    </source>
</reference>
<dbReference type="RefSeq" id="WP_069980289.1">
    <property type="nucleotide sequence ID" value="NZ_CP017269.1"/>
</dbReference>
<evidence type="ECO:0000259" key="4">
    <source>
        <dbReference type="PROSITE" id="PS01124"/>
    </source>
</evidence>
<dbReference type="Gene3D" id="1.10.10.60">
    <property type="entry name" value="Homeodomain-like"/>
    <property type="match status" value="1"/>
</dbReference>
<dbReference type="GO" id="GO:0043565">
    <property type="term" value="F:sequence-specific DNA binding"/>
    <property type="evidence" value="ECO:0007669"/>
    <property type="project" value="InterPro"/>
</dbReference>
<dbReference type="Pfam" id="PF12833">
    <property type="entry name" value="HTH_18"/>
    <property type="match status" value="1"/>
</dbReference>
<evidence type="ECO:0000313" key="5">
    <source>
        <dbReference type="EMBL" id="AOT71974.1"/>
    </source>
</evidence>
<dbReference type="PANTHER" id="PTHR43280">
    <property type="entry name" value="ARAC-FAMILY TRANSCRIPTIONAL REGULATOR"/>
    <property type="match status" value="1"/>
</dbReference>
<keyword evidence="3" id="KW-0804">Transcription</keyword>
<accession>A0A1D8GM31</accession>
<dbReference type="OrthoDB" id="9776971at2"/>
<keyword evidence="2" id="KW-0238">DNA-binding</keyword>
<dbReference type="SUPFAM" id="SSF46689">
    <property type="entry name" value="Homeodomain-like"/>
    <property type="match status" value="1"/>
</dbReference>
<organism evidence="5 6">
    <name type="scientific">Geosporobacter ferrireducens</name>
    <dbReference type="NCBI Taxonomy" id="1424294"/>
    <lineage>
        <taxon>Bacteria</taxon>
        <taxon>Bacillati</taxon>
        <taxon>Bacillota</taxon>
        <taxon>Clostridia</taxon>
        <taxon>Peptostreptococcales</taxon>
        <taxon>Thermotaleaceae</taxon>
        <taxon>Geosporobacter</taxon>
    </lineage>
</organism>
<dbReference type="PROSITE" id="PS01124">
    <property type="entry name" value="HTH_ARAC_FAMILY_2"/>
    <property type="match status" value="1"/>
</dbReference>
<dbReference type="InterPro" id="IPR003313">
    <property type="entry name" value="AraC-bd"/>
</dbReference>
<evidence type="ECO:0000313" key="6">
    <source>
        <dbReference type="Proteomes" id="UP000095743"/>
    </source>
</evidence>
<name>A0A1D8GM31_9FIRM</name>
<dbReference type="AlphaFoldDB" id="A0A1D8GM31"/>
<protein>
    <submittedName>
        <fullName evidence="5">AraC family transcriptional regulator</fullName>
    </submittedName>
</protein>
<dbReference type="GO" id="GO:0003700">
    <property type="term" value="F:DNA-binding transcription factor activity"/>
    <property type="evidence" value="ECO:0007669"/>
    <property type="project" value="InterPro"/>
</dbReference>
<dbReference type="STRING" id="1424294.Gferi_21990"/>
<dbReference type="KEGG" id="gfe:Gferi_21990"/>